<proteinExistence type="predicted"/>
<comment type="caution">
    <text evidence="3">The sequence shown here is derived from an EMBL/GenBank/DDBJ whole genome shotgun (WGS) entry which is preliminary data.</text>
</comment>
<feature type="compositionally biased region" description="Polar residues" evidence="1">
    <location>
        <begin position="213"/>
        <end position="222"/>
    </location>
</feature>
<dbReference type="EMBL" id="SNRW01000034">
    <property type="protein sequence ID" value="KAA6404054.1"/>
    <property type="molecule type" value="Genomic_DNA"/>
</dbReference>
<evidence type="ECO:0000313" key="2">
    <source>
        <dbReference type="EMBL" id="KAA6404051.1"/>
    </source>
</evidence>
<gene>
    <name evidence="2" type="ORF">EZS28_000418</name>
    <name evidence="3" type="ORF">EZS28_000421</name>
</gene>
<reference evidence="3 4" key="1">
    <citation type="submission" date="2019-03" db="EMBL/GenBank/DDBJ databases">
        <title>Single cell metagenomics reveals metabolic interactions within the superorganism composed of flagellate Streblomastix strix and complex community of Bacteroidetes bacteria on its surface.</title>
        <authorList>
            <person name="Treitli S.C."/>
            <person name="Kolisko M."/>
            <person name="Husnik F."/>
            <person name="Keeling P."/>
            <person name="Hampl V."/>
        </authorList>
    </citation>
    <scope>NUCLEOTIDE SEQUENCE [LARGE SCALE GENOMIC DNA]</scope>
    <source>
        <strain evidence="3">ST1C</strain>
    </source>
</reference>
<dbReference type="Proteomes" id="UP000324800">
    <property type="component" value="Unassembled WGS sequence"/>
</dbReference>
<evidence type="ECO:0000256" key="1">
    <source>
        <dbReference type="SAM" id="MobiDB-lite"/>
    </source>
</evidence>
<sequence length="310" mass="34535">MVKSCVRLAAGGPFIPCSCAHNCDCACHGKKEKSPKKSLPFEPDSFNTTNRGYHVPMDPNSLLTGKPWKQEPNLGLQPGVAPLDTEVQREYTPKKADLDHTPKSKGWTYGQPIEPGTTFTRSYQSPPEDAYPERVRAIRLPPKTGPGVWDTTNNKTYVPPSEDLYDHGPGISEASWRPTPGESYDTEYKTHYLGDPTDPAVQYHQPVHPLNSPPTDHSTTVGRSYKPPNQDDYPARVRDFQKPIETGPLKDKDSTYQRDYPGTGGVFDDPILRYRPKDSVGPIGPNSPFKSHTHDIHDEKPCYCCACSSR</sequence>
<evidence type="ECO:0000313" key="3">
    <source>
        <dbReference type="EMBL" id="KAA6404054.1"/>
    </source>
</evidence>
<protein>
    <submittedName>
        <fullName evidence="3">Uncharacterized protein</fullName>
    </submittedName>
</protein>
<dbReference type="EMBL" id="SNRW01000034">
    <property type="protein sequence ID" value="KAA6404051.1"/>
    <property type="molecule type" value="Genomic_DNA"/>
</dbReference>
<accession>A0A5J4XA56</accession>
<feature type="region of interest" description="Disordered" evidence="1">
    <location>
        <begin position="197"/>
        <end position="293"/>
    </location>
</feature>
<feature type="compositionally biased region" description="Basic and acidic residues" evidence="1">
    <location>
        <begin position="233"/>
        <end position="256"/>
    </location>
</feature>
<evidence type="ECO:0000313" key="4">
    <source>
        <dbReference type="Proteomes" id="UP000324800"/>
    </source>
</evidence>
<organism evidence="3 4">
    <name type="scientific">Streblomastix strix</name>
    <dbReference type="NCBI Taxonomy" id="222440"/>
    <lineage>
        <taxon>Eukaryota</taxon>
        <taxon>Metamonada</taxon>
        <taxon>Preaxostyla</taxon>
        <taxon>Oxymonadida</taxon>
        <taxon>Streblomastigidae</taxon>
        <taxon>Streblomastix</taxon>
    </lineage>
</organism>
<feature type="region of interest" description="Disordered" evidence="1">
    <location>
        <begin position="159"/>
        <end position="182"/>
    </location>
</feature>
<feature type="region of interest" description="Disordered" evidence="1">
    <location>
        <begin position="96"/>
        <end position="128"/>
    </location>
</feature>
<dbReference type="AlphaFoldDB" id="A0A5J4XA56"/>
<name>A0A5J4XA56_9EUKA</name>